<reference evidence="2 3" key="1">
    <citation type="journal article" date="2011" name="Proc. Natl. Acad. Sci. U.S.A.">
        <title>Evolutionary erosion of yeast sex chromosomes by mating-type switching accidents.</title>
        <authorList>
            <person name="Gordon J.L."/>
            <person name="Armisen D."/>
            <person name="Proux-Wera E."/>
            <person name="Oheigeartaigh S.S."/>
            <person name="Byrne K.P."/>
            <person name="Wolfe K.H."/>
        </authorList>
    </citation>
    <scope>NUCLEOTIDE SEQUENCE [LARGE SCALE GENOMIC DNA]</scope>
    <source>
        <strain evidence="3">ATCC 22294 / BCRC 22015 / CBS 2517 / CECT 1963 / NBRC 1671 / NRRL Y-8276</strain>
    </source>
</reference>
<proteinExistence type="predicted"/>
<name>H2AR39_KAZAF</name>
<evidence type="ECO:0000313" key="3">
    <source>
        <dbReference type="Proteomes" id="UP000005220"/>
    </source>
</evidence>
<dbReference type="KEGG" id="kaf:KAFR_0B05440"/>
<protein>
    <submittedName>
        <fullName evidence="2">Uncharacterized protein</fullName>
    </submittedName>
</protein>
<dbReference type="InParanoid" id="H2AR39"/>
<keyword evidence="1" id="KW-1133">Transmembrane helix</keyword>
<feature type="transmembrane region" description="Helical" evidence="1">
    <location>
        <begin position="43"/>
        <end position="62"/>
    </location>
</feature>
<sequence>MPNKQLFRTLNFARFYAATSKTHAQHIGPPYLYLKAKQDVKTIAAWGTFLLVALGWPSVIYYSRRR</sequence>
<evidence type="ECO:0000313" key="2">
    <source>
        <dbReference type="EMBL" id="CCF56839.1"/>
    </source>
</evidence>
<dbReference type="Proteomes" id="UP000005220">
    <property type="component" value="Chromosome 2"/>
</dbReference>
<accession>H2AR39</accession>
<dbReference type="EMBL" id="HE650822">
    <property type="protein sequence ID" value="CCF56839.1"/>
    <property type="molecule type" value="Genomic_DNA"/>
</dbReference>
<dbReference type="HOGENOM" id="CLU_2831529_0_0_1"/>
<dbReference type="RefSeq" id="XP_003955974.1">
    <property type="nucleotide sequence ID" value="XM_003955925.1"/>
</dbReference>
<organism evidence="2 3">
    <name type="scientific">Kazachstania africana (strain ATCC 22294 / BCRC 22015 / CBS 2517 / CECT 1963 / NBRC 1671 / NRRL Y-8276)</name>
    <name type="common">Yeast</name>
    <name type="synonym">Kluyveromyces africanus</name>
    <dbReference type="NCBI Taxonomy" id="1071382"/>
    <lineage>
        <taxon>Eukaryota</taxon>
        <taxon>Fungi</taxon>
        <taxon>Dikarya</taxon>
        <taxon>Ascomycota</taxon>
        <taxon>Saccharomycotina</taxon>
        <taxon>Saccharomycetes</taxon>
        <taxon>Saccharomycetales</taxon>
        <taxon>Saccharomycetaceae</taxon>
        <taxon>Kazachstania</taxon>
    </lineage>
</organism>
<keyword evidence="1" id="KW-0472">Membrane</keyword>
<dbReference type="GeneID" id="13884721"/>
<gene>
    <name evidence="2" type="primary">KAFR0B05440</name>
    <name evidence="2" type="ORF">KAFR_0B05440</name>
</gene>
<evidence type="ECO:0000256" key="1">
    <source>
        <dbReference type="SAM" id="Phobius"/>
    </source>
</evidence>
<keyword evidence="1" id="KW-0812">Transmembrane</keyword>
<dbReference type="AlphaFoldDB" id="H2AR39"/>
<keyword evidence="3" id="KW-1185">Reference proteome</keyword>